<reference evidence="2 3" key="1">
    <citation type="submission" date="2024-09" db="EMBL/GenBank/DDBJ databases">
        <authorList>
            <person name="Sun Q."/>
            <person name="Mori K."/>
        </authorList>
    </citation>
    <scope>NUCLEOTIDE SEQUENCE [LARGE SCALE GENOMIC DNA]</scope>
    <source>
        <strain evidence="2 3">JCM 6917</strain>
    </source>
</reference>
<keyword evidence="1" id="KW-0732">Signal</keyword>
<dbReference type="RefSeq" id="WP_381346133.1">
    <property type="nucleotide sequence ID" value="NZ_JBHMCY010000022.1"/>
</dbReference>
<name>A0ABV5N0G2_9ACTN</name>
<dbReference type="Proteomes" id="UP001589709">
    <property type="component" value="Unassembled WGS sequence"/>
</dbReference>
<keyword evidence="3" id="KW-1185">Reference proteome</keyword>
<organism evidence="2 3">
    <name type="scientific">Streptomyces cinereospinus</name>
    <dbReference type="NCBI Taxonomy" id="285561"/>
    <lineage>
        <taxon>Bacteria</taxon>
        <taxon>Bacillati</taxon>
        <taxon>Actinomycetota</taxon>
        <taxon>Actinomycetes</taxon>
        <taxon>Kitasatosporales</taxon>
        <taxon>Streptomycetaceae</taxon>
        <taxon>Streptomyces</taxon>
    </lineage>
</organism>
<proteinExistence type="predicted"/>
<protein>
    <recommendedName>
        <fullName evidence="4">Secreted protein</fullName>
    </recommendedName>
</protein>
<evidence type="ECO:0008006" key="4">
    <source>
        <dbReference type="Google" id="ProtNLM"/>
    </source>
</evidence>
<accession>A0ABV5N0G2</accession>
<gene>
    <name evidence="2" type="ORF">ACFF45_13910</name>
</gene>
<evidence type="ECO:0000313" key="2">
    <source>
        <dbReference type="EMBL" id="MFB9463769.1"/>
    </source>
</evidence>
<comment type="caution">
    <text evidence="2">The sequence shown here is derived from an EMBL/GenBank/DDBJ whole genome shotgun (WGS) entry which is preliminary data.</text>
</comment>
<dbReference type="EMBL" id="JBHMCY010000022">
    <property type="protein sequence ID" value="MFB9463769.1"/>
    <property type="molecule type" value="Genomic_DNA"/>
</dbReference>
<feature type="signal peptide" evidence="1">
    <location>
        <begin position="1"/>
        <end position="29"/>
    </location>
</feature>
<evidence type="ECO:0000256" key="1">
    <source>
        <dbReference type="SAM" id="SignalP"/>
    </source>
</evidence>
<evidence type="ECO:0000313" key="3">
    <source>
        <dbReference type="Proteomes" id="UP001589709"/>
    </source>
</evidence>
<feature type="chain" id="PRO_5047066221" description="Secreted protein" evidence="1">
    <location>
        <begin position="30"/>
        <end position="122"/>
    </location>
</feature>
<sequence length="122" mass="13044">MTIRTRLRSATAAAAAAAAIVLTAQTAVAAPQATGRWDMPNGVLWAQTSREFGDVAYQRTGSTAANVSIGFVDSDGERRSHTQLLRSGQSMGFRWARASVPAECVTVFVQFTNERVAHELCG</sequence>